<dbReference type="EMBL" id="BGPR01007768">
    <property type="protein sequence ID" value="GBN29409.1"/>
    <property type="molecule type" value="Genomic_DNA"/>
</dbReference>
<accession>A0A4Y2MS97</accession>
<gene>
    <name evidence="1" type="ORF">AVEN_248435_1</name>
</gene>
<protein>
    <submittedName>
        <fullName evidence="1">Uncharacterized protein</fullName>
    </submittedName>
</protein>
<dbReference type="Proteomes" id="UP000499080">
    <property type="component" value="Unassembled WGS sequence"/>
</dbReference>
<dbReference type="AlphaFoldDB" id="A0A4Y2MS97"/>
<reference evidence="1 2" key="1">
    <citation type="journal article" date="2019" name="Sci. Rep.">
        <title>Orb-weaving spider Araneus ventricosus genome elucidates the spidroin gene catalogue.</title>
        <authorList>
            <person name="Kono N."/>
            <person name="Nakamura H."/>
            <person name="Ohtoshi R."/>
            <person name="Moran D.A.P."/>
            <person name="Shinohara A."/>
            <person name="Yoshida Y."/>
            <person name="Fujiwara M."/>
            <person name="Mori M."/>
            <person name="Tomita M."/>
            <person name="Arakawa K."/>
        </authorList>
    </citation>
    <scope>NUCLEOTIDE SEQUENCE [LARGE SCALE GENOMIC DNA]</scope>
</reference>
<proteinExistence type="predicted"/>
<keyword evidence="2" id="KW-1185">Reference proteome</keyword>
<sequence length="140" mass="15229">MKRKERSHDSEVDQRKSVWVQAPVGLHVSLGPPAADDVDRLFAGDGTCASSNCSLYATNGMLPTGFKSIDTNRVSLLLADNDGSMAKIRDGSTAEYRHSKCKRSYIEIHSQCFFISATDAKSPMPNSKMAAKVNSAMKQS</sequence>
<evidence type="ECO:0000313" key="2">
    <source>
        <dbReference type="Proteomes" id="UP000499080"/>
    </source>
</evidence>
<name>A0A4Y2MS97_ARAVE</name>
<evidence type="ECO:0000313" key="1">
    <source>
        <dbReference type="EMBL" id="GBN29409.1"/>
    </source>
</evidence>
<organism evidence="1 2">
    <name type="scientific">Araneus ventricosus</name>
    <name type="common">Orbweaver spider</name>
    <name type="synonym">Epeira ventricosa</name>
    <dbReference type="NCBI Taxonomy" id="182803"/>
    <lineage>
        <taxon>Eukaryota</taxon>
        <taxon>Metazoa</taxon>
        <taxon>Ecdysozoa</taxon>
        <taxon>Arthropoda</taxon>
        <taxon>Chelicerata</taxon>
        <taxon>Arachnida</taxon>
        <taxon>Araneae</taxon>
        <taxon>Araneomorphae</taxon>
        <taxon>Entelegynae</taxon>
        <taxon>Araneoidea</taxon>
        <taxon>Araneidae</taxon>
        <taxon>Araneus</taxon>
    </lineage>
</organism>
<comment type="caution">
    <text evidence="1">The sequence shown here is derived from an EMBL/GenBank/DDBJ whole genome shotgun (WGS) entry which is preliminary data.</text>
</comment>